<dbReference type="AlphaFoldDB" id="A0A645F7R0"/>
<proteinExistence type="predicted"/>
<reference evidence="1" key="1">
    <citation type="submission" date="2019-08" db="EMBL/GenBank/DDBJ databases">
        <authorList>
            <person name="Kucharzyk K."/>
            <person name="Murdoch R.W."/>
            <person name="Higgins S."/>
            <person name="Loffler F."/>
        </authorList>
    </citation>
    <scope>NUCLEOTIDE SEQUENCE</scope>
</reference>
<organism evidence="1">
    <name type="scientific">bioreactor metagenome</name>
    <dbReference type="NCBI Taxonomy" id="1076179"/>
    <lineage>
        <taxon>unclassified sequences</taxon>
        <taxon>metagenomes</taxon>
        <taxon>ecological metagenomes</taxon>
    </lineage>
</organism>
<dbReference type="EMBL" id="VSSQ01055676">
    <property type="protein sequence ID" value="MPN09562.1"/>
    <property type="molecule type" value="Genomic_DNA"/>
</dbReference>
<comment type="caution">
    <text evidence="1">The sequence shown here is derived from an EMBL/GenBank/DDBJ whole genome shotgun (WGS) entry which is preliminary data.</text>
</comment>
<accession>A0A645F7R0</accession>
<gene>
    <name evidence="1" type="ORF">SDC9_156853</name>
</gene>
<name>A0A645F7R0_9ZZZZ</name>
<protein>
    <submittedName>
        <fullName evidence="1">Uncharacterized protein</fullName>
    </submittedName>
</protein>
<sequence>MIDYIRIGRFEFEENGESCAFVEWSAKGIRRLINRAANQNLIAATSNSFTAITKRLSEEKKLAIREIFLKLSTSSISTEEEWKQIIPILEDILKEFELTVNDKTKKFLLWTNETVLSDIDQGTMPQALPNHYVYQEKEGGRCVDLEFGSIHSVKGRTHLATLVLETYLRTHNMRAILKNLCANPPRSYGSNQSRLKCQYVAMTRAKALLCLAMPKEFVDITAQELLQKIGWTIKIVE</sequence>
<evidence type="ECO:0000313" key="1">
    <source>
        <dbReference type="EMBL" id="MPN09562.1"/>
    </source>
</evidence>